<organism evidence="2 3">
    <name type="scientific">Streptomyces poonensis</name>
    <dbReference type="NCBI Taxonomy" id="68255"/>
    <lineage>
        <taxon>Bacteria</taxon>
        <taxon>Bacillati</taxon>
        <taxon>Actinomycetota</taxon>
        <taxon>Actinomycetes</taxon>
        <taxon>Kitasatosporales</taxon>
        <taxon>Streptomycetaceae</taxon>
        <taxon>Streptomyces</taxon>
    </lineage>
</organism>
<dbReference type="Proteomes" id="UP000622166">
    <property type="component" value="Unassembled WGS sequence"/>
</dbReference>
<evidence type="ECO:0000313" key="3">
    <source>
        <dbReference type="Proteomes" id="UP000622166"/>
    </source>
</evidence>
<accession>A0A918P7N3</accession>
<gene>
    <name evidence="2" type="ORF">GCM10010365_06180</name>
</gene>
<dbReference type="RefSeq" id="WP_189854981.1">
    <property type="nucleotide sequence ID" value="NZ_BMVW01000001.1"/>
</dbReference>
<reference evidence="2" key="2">
    <citation type="submission" date="2020-09" db="EMBL/GenBank/DDBJ databases">
        <authorList>
            <person name="Sun Q."/>
            <person name="Ohkuma M."/>
        </authorList>
    </citation>
    <scope>NUCLEOTIDE SEQUENCE</scope>
    <source>
        <strain evidence="2">JCM 4815</strain>
    </source>
</reference>
<proteinExistence type="predicted"/>
<comment type="caution">
    <text evidence="2">The sequence shown here is derived from an EMBL/GenBank/DDBJ whole genome shotgun (WGS) entry which is preliminary data.</text>
</comment>
<feature type="domain" description="DUF397" evidence="1">
    <location>
        <begin position="4"/>
        <end position="56"/>
    </location>
</feature>
<keyword evidence="3" id="KW-1185">Reference proteome</keyword>
<dbReference type="Pfam" id="PF04149">
    <property type="entry name" value="DUF397"/>
    <property type="match status" value="1"/>
</dbReference>
<reference evidence="2" key="1">
    <citation type="journal article" date="2014" name="Int. J. Syst. Evol. Microbiol.">
        <title>Complete genome sequence of Corynebacterium casei LMG S-19264T (=DSM 44701T), isolated from a smear-ripened cheese.</title>
        <authorList>
            <consortium name="US DOE Joint Genome Institute (JGI-PGF)"/>
            <person name="Walter F."/>
            <person name="Albersmeier A."/>
            <person name="Kalinowski J."/>
            <person name="Ruckert C."/>
        </authorList>
    </citation>
    <scope>NUCLEOTIDE SEQUENCE</scope>
    <source>
        <strain evidence="2">JCM 4815</strain>
    </source>
</reference>
<evidence type="ECO:0000259" key="1">
    <source>
        <dbReference type="Pfam" id="PF04149"/>
    </source>
</evidence>
<dbReference type="InterPro" id="IPR007278">
    <property type="entry name" value="DUF397"/>
</dbReference>
<dbReference type="AlphaFoldDB" id="A0A918P7N3"/>
<name>A0A918P7N3_9ACTN</name>
<protein>
    <recommendedName>
        <fullName evidence="1">DUF397 domain-containing protein</fullName>
    </recommendedName>
</protein>
<dbReference type="EMBL" id="BMVW01000001">
    <property type="protein sequence ID" value="GGY90543.1"/>
    <property type="molecule type" value="Genomic_DNA"/>
</dbReference>
<sequence length="66" mass="7011">MIELNWQKSTYSETASSCVYLAATPEGGILLHESEDTDVMLSTGPRQLQALIASLRAVGGLPGNAF</sequence>
<evidence type="ECO:0000313" key="2">
    <source>
        <dbReference type="EMBL" id="GGY90543.1"/>
    </source>
</evidence>